<gene>
    <name evidence="1" type="ORF">BLE401_17050</name>
</gene>
<proteinExistence type="predicted"/>
<sequence length="196" mass="21922">MSTLLGRIVIFALITLLYQPVAYALSAAEEYEIKATFLYKLGSFLYYPPTTLSDNKNQSFYICILGRDPFQQNIDIVVENQTVHGHAIKVKRLQQVQEANSCHVLFISDSEQARLKTILQALQRLPILTVSDMANFVEQGGMLKFYNEDNKVRLALDSTIINAVAIKPSANLLRVATDISADNSKLKAVNQQRGAE</sequence>
<dbReference type="KEGG" id="blep:AL038_07265"/>
<evidence type="ECO:0000313" key="1">
    <source>
        <dbReference type="EMBL" id="AUI70239.1"/>
    </source>
</evidence>
<dbReference type="RefSeq" id="WP_062151113.1">
    <property type="nucleotide sequence ID" value="NZ_CP012373.2"/>
</dbReference>
<dbReference type="Pfam" id="PF13689">
    <property type="entry name" value="DUF4154"/>
    <property type="match status" value="1"/>
</dbReference>
<keyword evidence="2" id="KW-1185">Reference proteome</keyword>
<dbReference type="AlphaFoldDB" id="A0A2N9YIK7"/>
<name>A0A2N9YIK7_9GAMM</name>
<dbReference type="OrthoDB" id="277577at2"/>
<evidence type="ECO:0000313" key="2">
    <source>
        <dbReference type="Proteomes" id="UP000234271"/>
    </source>
</evidence>
<dbReference type="EMBL" id="CP018889">
    <property type="protein sequence ID" value="AUI70239.1"/>
    <property type="molecule type" value="Genomic_DNA"/>
</dbReference>
<organism evidence="1 2">
    <name type="scientific">Beggiatoa leptomitoformis</name>
    <dbReference type="NCBI Taxonomy" id="288004"/>
    <lineage>
        <taxon>Bacteria</taxon>
        <taxon>Pseudomonadati</taxon>
        <taxon>Pseudomonadota</taxon>
        <taxon>Gammaproteobacteria</taxon>
        <taxon>Thiotrichales</taxon>
        <taxon>Thiotrichaceae</taxon>
        <taxon>Beggiatoa</taxon>
    </lineage>
</organism>
<dbReference type="Proteomes" id="UP000234271">
    <property type="component" value="Chromosome"/>
</dbReference>
<dbReference type="InterPro" id="IPR025293">
    <property type="entry name" value="YfiR/HmsC-like"/>
</dbReference>
<dbReference type="STRING" id="288004.AL038_07265"/>
<accession>A0A2N9YIK7</accession>
<protein>
    <submittedName>
        <fullName evidence="1">DUF4154 domain-containing protein</fullName>
    </submittedName>
</protein>
<reference evidence="2" key="1">
    <citation type="submission" date="2016-12" db="EMBL/GenBank/DDBJ databases">
        <title>Complete Genome Sequence of Beggiatoa leptomitiformis D-401.</title>
        <authorList>
            <person name="Fomenkov A."/>
            <person name="Vincze T."/>
            <person name="Grabovich M."/>
            <person name="Anton B.P."/>
            <person name="Dubinina G."/>
            <person name="Orlova M."/>
            <person name="Belousova E."/>
            <person name="Roberts R.J."/>
        </authorList>
    </citation>
    <scope>NUCLEOTIDE SEQUENCE [LARGE SCALE GENOMIC DNA]</scope>
    <source>
        <strain evidence="2">D-401</strain>
    </source>
</reference>